<dbReference type="Proteomes" id="UP000647241">
    <property type="component" value="Unassembled WGS sequence"/>
</dbReference>
<evidence type="ECO:0000313" key="3">
    <source>
        <dbReference type="EMBL" id="GGG71889.1"/>
    </source>
</evidence>
<feature type="coiled-coil region" evidence="1">
    <location>
        <begin position="575"/>
        <end position="609"/>
    </location>
</feature>
<sequence>MASPVWVLSVDLQAKTATFTSGLAEAAKNARGSFNDISDSASDMASNMAGSVTNVRAGLGLIDNTIRGNHAAAMADLIREFKDSAVVMAALPFAVTIGGIAAVAGIAVEVASKIKEWKESQQQLTQEQMKFGTTINETYNGLDEKILSAEQKTDELRNDHLGALSKELQLIDKQSFSELLHSFETVAKAADTVFGDLKGNWYTFGIGSAGAQHALTQFQSQYESLLAQGKQGEAADLLKGTRDSAQKVLEAQHAYNNSRTGGGMIGPSVDYTKQYAALATLRAAGVSSTEKEIAAQQTLVDALNAQLNIEQKVSTLKGIEADNAKRTTGNDAARQAAEGAKEAAASQLRMGEMVVASDRAVAAARLEISHASIQQRLESEIDFSNRELAVQLAGNAAQIAALDKSSKDYTNQLKALNDKALELQQQHDSQIATLTAQSQAQQAAQAIRAMEGSEREKINATQQGSVARLAAIDAAIAEEAAHNLKAEDSYRALANQRVETIREMAQSEADDKAKAAQLAAASDMKMAQLGLAALKEQQAVIDSARHMTDAKEVAEATQQANALYKIQLDAGNKEIAALNKNGKDYETKLIELQNKQKQLTQQHENEITAIQDKATIARNQTVLSAYSQFESSIAKGLTSVLMGHQTFASMMNSIGSQVAEGMIQNSLKDLMALDMTREREAAAAARKMYLAGSSLPFPANIVMGPVLAAGAFSAVMAYNSGTDMVPGVGRGDVVPAMLEPGEGVVPGGVMDGLRNMVRNGSMGGQSVTHIHVRPTYNVQAIDGKGMGDALEKHSAVLQKHFEKSVRRMNK</sequence>
<protein>
    <submittedName>
        <fullName evidence="3">Uncharacterized protein</fullName>
    </submittedName>
</protein>
<reference evidence="3" key="1">
    <citation type="journal article" date="2014" name="Int. J. Syst. Evol. Microbiol.">
        <title>Complete genome sequence of Corynebacterium casei LMG S-19264T (=DSM 44701T), isolated from a smear-ripened cheese.</title>
        <authorList>
            <consortium name="US DOE Joint Genome Institute (JGI-PGF)"/>
            <person name="Walter F."/>
            <person name="Albersmeier A."/>
            <person name="Kalinowski J."/>
            <person name="Ruckert C."/>
        </authorList>
    </citation>
    <scope>NUCLEOTIDE SEQUENCE</scope>
    <source>
        <strain evidence="3">CGMCC 1.12997</strain>
    </source>
</reference>
<proteinExistence type="predicted"/>
<keyword evidence="2" id="KW-0472">Membrane</keyword>
<reference evidence="3" key="2">
    <citation type="submission" date="2020-09" db="EMBL/GenBank/DDBJ databases">
        <authorList>
            <person name="Sun Q."/>
            <person name="Zhou Y."/>
        </authorList>
    </citation>
    <scope>NUCLEOTIDE SEQUENCE</scope>
    <source>
        <strain evidence="3">CGMCC 1.12997</strain>
    </source>
</reference>
<keyword evidence="2" id="KW-1133">Transmembrane helix</keyword>
<dbReference type="RefSeq" id="WP_263369083.1">
    <property type="nucleotide sequence ID" value="NZ_JAGSYJ010000002.1"/>
</dbReference>
<evidence type="ECO:0000256" key="2">
    <source>
        <dbReference type="SAM" id="Phobius"/>
    </source>
</evidence>
<accession>A0A917M0T7</accession>
<evidence type="ECO:0000313" key="4">
    <source>
        <dbReference type="Proteomes" id="UP000647241"/>
    </source>
</evidence>
<name>A0A917M0T7_9BACT</name>
<dbReference type="AlphaFoldDB" id="A0A917M0T7"/>
<feature type="transmembrane region" description="Helical" evidence="2">
    <location>
        <begin position="85"/>
        <end position="108"/>
    </location>
</feature>
<comment type="caution">
    <text evidence="3">The sequence shown here is derived from an EMBL/GenBank/DDBJ whole genome shotgun (WGS) entry which is preliminary data.</text>
</comment>
<feature type="coiled-coil region" evidence="1">
    <location>
        <begin position="399"/>
        <end position="433"/>
    </location>
</feature>
<keyword evidence="4" id="KW-1185">Reference proteome</keyword>
<keyword evidence="1" id="KW-0175">Coiled coil</keyword>
<evidence type="ECO:0000256" key="1">
    <source>
        <dbReference type="SAM" id="Coils"/>
    </source>
</evidence>
<dbReference type="EMBL" id="BMGT01000002">
    <property type="protein sequence ID" value="GGG71889.1"/>
    <property type="molecule type" value="Genomic_DNA"/>
</dbReference>
<gene>
    <name evidence="3" type="ORF">GCM10011585_12710</name>
</gene>
<keyword evidence="2" id="KW-0812">Transmembrane</keyword>
<organism evidence="3 4">
    <name type="scientific">Edaphobacter dinghuensis</name>
    <dbReference type="NCBI Taxonomy" id="1560005"/>
    <lineage>
        <taxon>Bacteria</taxon>
        <taxon>Pseudomonadati</taxon>
        <taxon>Acidobacteriota</taxon>
        <taxon>Terriglobia</taxon>
        <taxon>Terriglobales</taxon>
        <taxon>Acidobacteriaceae</taxon>
        <taxon>Edaphobacter</taxon>
    </lineage>
</organism>